<evidence type="ECO:0000313" key="2">
    <source>
        <dbReference type="EMBL" id="KAF2163022.1"/>
    </source>
</evidence>
<dbReference type="OrthoDB" id="3647541at2759"/>
<keyword evidence="3" id="KW-1185">Reference proteome</keyword>
<protein>
    <recommendedName>
        <fullName evidence="1">Heterokaryon incompatibility domain-containing protein</fullName>
    </recommendedName>
</protein>
<organism evidence="2 3">
    <name type="scientific">Zasmidium cellare ATCC 36951</name>
    <dbReference type="NCBI Taxonomy" id="1080233"/>
    <lineage>
        <taxon>Eukaryota</taxon>
        <taxon>Fungi</taxon>
        <taxon>Dikarya</taxon>
        <taxon>Ascomycota</taxon>
        <taxon>Pezizomycotina</taxon>
        <taxon>Dothideomycetes</taxon>
        <taxon>Dothideomycetidae</taxon>
        <taxon>Mycosphaerellales</taxon>
        <taxon>Mycosphaerellaceae</taxon>
        <taxon>Zasmidium</taxon>
    </lineage>
</organism>
<evidence type="ECO:0000313" key="3">
    <source>
        <dbReference type="Proteomes" id="UP000799537"/>
    </source>
</evidence>
<name>A0A6A6CAT4_ZASCE</name>
<dbReference type="RefSeq" id="XP_033663911.1">
    <property type="nucleotide sequence ID" value="XM_033813709.1"/>
</dbReference>
<dbReference type="PANTHER" id="PTHR24148:SF82">
    <property type="entry name" value="HETEROKARYON INCOMPATIBILITY DOMAIN-CONTAINING PROTEIN"/>
    <property type="match status" value="1"/>
</dbReference>
<gene>
    <name evidence="2" type="ORF">M409DRAFT_57702</name>
</gene>
<dbReference type="InterPro" id="IPR052895">
    <property type="entry name" value="HetReg/Transcr_Mod"/>
</dbReference>
<reference evidence="2" key="1">
    <citation type="journal article" date="2020" name="Stud. Mycol.">
        <title>101 Dothideomycetes genomes: a test case for predicting lifestyles and emergence of pathogens.</title>
        <authorList>
            <person name="Haridas S."/>
            <person name="Albert R."/>
            <person name="Binder M."/>
            <person name="Bloem J."/>
            <person name="Labutti K."/>
            <person name="Salamov A."/>
            <person name="Andreopoulos B."/>
            <person name="Baker S."/>
            <person name="Barry K."/>
            <person name="Bills G."/>
            <person name="Bluhm B."/>
            <person name="Cannon C."/>
            <person name="Castanera R."/>
            <person name="Culley D."/>
            <person name="Daum C."/>
            <person name="Ezra D."/>
            <person name="Gonzalez J."/>
            <person name="Henrissat B."/>
            <person name="Kuo A."/>
            <person name="Liang C."/>
            <person name="Lipzen A."/>
            <person name="Lutzoni F."/>
            <person name="Magnuson J."/>
            <person name="Mondo S."/>
            <person name="Nolan M."/>
            <person name="Ohm R."/>
            <person name="Pangilinan J."/>
            <person name="Park H.-J."/>
            <person name="Ramirez L."/>
            <person name="Alfaro M."/>
            <person name="Sun H."/>
            <person name="Tritt A."/>
            <person name="Yoshinaga Y."/>
            <person name="Zwiers L.-H."/>
            <person name="Turgeon B."/>
            <person name="Goodwin S."/>
            <person name="Spatafora J."/>
            <person name="Crous P."/>
            <person name="Grigoriev I."/>
        </authorList>
    </citation>
    <scope>NUCLEOTIDE SEQUENCE</scope>
    <source>
        <strain evidence="2">ATCC 36951</strain>
    </source>
</reference>
<dbReference type="Pfam" id="PF06985">
    <property type="entry name" value="HET"/>
    <property type="match status" value="1"/>
</dbReference>
<evidence type="ECO:0000259" key="1">
    <source>
        <dbReference type="Pfam" id="PF06985"/>
    </source>
</evidence>
<dbReference type="InterPro" id="IPR010730">
    <property type="entry name" value="HET"/>
</dbReference>
<dbReference type="GeneID" id="54566981"/>
<feature type="domain" description="Heterokaryon incompatibility" evidence="1">
    <location>
        <begin position="71"/>
        <end position="157"/>
    </location>
</feature>
<sequence>MTSAATHALPAGTGTYPPIEINAERQIRVLSLAPSMSIDRHPAIYGELSIVDLPTSSSSRHGSGSSSVLDFDALSYAWGSKVGQVPIYLNGSKGHILVTMNPYFALRSLRFRKWPRDIWIDQICINQANMQERNRQIRLMETIYRSASQVVVWLGYGRGGKLSYSREDDLQVLMKETSHSWWERTWIVQEVALARRDPLVMFDYHISDWQWLVSGGRYARKDVLASSAHSFREGHFHSASDKTFLSVLGTVRRTTSTDPRDKVYAVLSLVDSSIRSYIRPDYSKSVAEVFAEATHASIAASGTLDLLLFSCKSITGKERLPPVPSWAFDFGAEDVRFWSKCSTPVVSRFKPHSEVLNCRPFGYTSRMLDRIEPTPWETTRLPLEGLNIVDTEEDGRTKAPLTFSCWTDAIAHLTFNFPYEALLNPNKPTTAHAAVLKCLRQFFSEAPDSRHAICQLFDEWHSVLRSRHNLEPPQPDQKPLDLERWLQYLQLSIFITKSGFVGFGHSSSYIEPQIFSPNGGLAPVVWAAPTHSQRIMDYQGSKTWQLCGFAHVNGIMGGELQAPGMAERIDEVDVVLV</sequence>
<proteinExistence type="predicted"/>
<dbReference type="EMBL" id="ML993610">
    <property type="protein sequence ID" value="KAF2163022.1"/>
    <property type="molecule type" value="Genomic_DNA"/>
</dbReference>
<dbReference type="PANTHER" id="PTHR24148">
    <property type="entry name" value="ANKYRIN REPEAT DOMAIN-CONTAINING PROTEIN 39 HOMOLOG-RELATED"/>
    <property type="match status" value="1"/>
</dbReference>
<dbReference type="Proteomes" id="UP000799537">
    <property type="component" value="Unassembled WGS sequence"/>
</dbReference>
<accession>A0A6A6CAT4</accession>
<dbReference type="AlphaFoldDB" id="A0A6A6CAT4"/>